<dbReference type="InterPro" id="IPR044679">
    <property type="entry name" value="PWWP2-like"/>
</dbReference>
<dbReference type="Gramene" id="TVT99025">
    <property type="protein sequence ID" value="TVT99025"/>
    <property type="gene ID" value="EJB05_55655"/>
</dbReference>
<dbReference type="InterPro" id="IPR000313">
    <property type="entry name" value="PWWP_dom"/>
</dbReference>
<dbReference type="AlphaFoldDB" id="A0A5J9SJ79"/>
<dbReference type="SUPFAM" id="SSF63748">
    <property type="entry name" value="Tudor/PWWP/MBT"/>
    <property type="match status" value="1"/>
</dbReference>
<sequence length="167" mass="18451">MGGLPAAEAEAGSEAVDVSAEGTLVWLRRPNGTWWPSIVISPLDVPDGCPAPPRCPAVPIMLLGRRDGTTFVDWCNLERCKRVKPFRCGELDFDQRITHAQAIAASRVHYKGKYARMEDAVLQALEIERARALKEGTHAPSSPDPKSRSARRPMILRMMRRPKAPAV</sequence>
<dbReference type="PANTHER" id="PTHR33697">
    <property type="entry name" value="T17B22.17 PROTEIN-RELATED"/>
    <property type="match status" value="1"/>
</dbReference>
<feature type="compositionally biased region" description="Basic residues" evidence="1">
    <location>
        <begin position="158"/>
        <end position="167"/>
    </location>
</feature>
<dbReference type="CDD" id="cd05162">
    <property type="entry name" value="PWWP"/>
    <property type="match status" value="1"/>
</dbReference>
<evidence type="ECO:0000313" key="3">
    <source>
        <dbReference type="EMBL" id="TVT99025.1"/>
    </source>
</evidence>
<proteinExistence type="predicted"/>
<dbReference type="Pfam" id="PF00855">
    <property type="entry name" value="PWWP"/>
    <property type="match status" value="1"/>
</dbReference>
<evidence type="ECO:0000259" key="2">
    <source>
        <dbReference type="PROSITE" id="PS50812"/>
    </source>
</evidence>
<dbReference type="PROSITE" id="PS50812">
    <property type="entry name" value="PWWP"/>
    <property type="match status" value="1"/>
</dbReference>
<gene>
    <name evidence="3" type="ORF">EJB05_55655</name>
</gene>
<protein>
    <recommendedName>
        <fullName evidence="2">PWWP domain-containing protein</fullName>
    </recommendedName>
</protein>
<dbReference type="Gene3D" id="2.30.30.140">
    <property type="match status" value="1"/>
</dbReference>
<keyword evidence="4" id="KW-1185">Reference proteome</keyword>
<evidence type="ECO:0000313" key="4">
    <source>
        <dbReference type="Proteomes" id="UP000324897"/>
    </source>
</evidence>
<organism evidence="3 4">
    <name type="scientific">Eragrostis curvula</name>
    <name type="common">weeping love grass</name>
    <dbReference type="NCBI Taxonomy" id="38414"/>
    <lineage>
        <taxon>Eukaryota</taxon>
        <taxon>Viridiplantae</taxon>
        <taxon>Streptophyta</taxon>
        <taxon>Embryophyta</taxon>
        <taxon>Tracheophyta</taxon>
        <taxon>Spermatophyta</taxon>
        <taxon>Magnoliopsida</taxon>
        <taxon>Liliopsida</taxon>
        <taxon>Poales</taxon>
        <taxon>Poaceae</taxon>
        <taxon>PACMAD clade</taxon>
        <taxon>Chloridoideae</taxon>
        <taxon>Eragrostideae</taxon>
        <taxon>Eragrostidinae</taxon>
        <taxon>Eragrostis</taxon>
    </lineage>
</organism>
<feature type="domain" description="PWWP" evidence="2">
    <location>
        <begin position="21"/>
        <end position="80"/>
    </location>
</feature>
<reference evidence="3 4" key="1">
    <citation type="journal article" date="2019" name="Sci. Rep.">
        <title>A high-quality genome of Eragrostis curvula grass provides insights into Poaceae evolution and supports new strategies to enhance forage quality.</title>
        <authorList>
            <person name="Carballo J."/>
            <person name="Santos B.A.C.M."/>
            <person name="Zappacosta D."/>
            <person name="Garbus I."/>
            <person name="Selva J.P."/>
            <person name="Gallo C.A."/>
            <person name="Diaz A."/>
            <person name="Albertini E."/>
            <person name="Caccamo M."/>
            <person name="Echenique V."/>
        </authorList>
    </citation>
    <scope>NUCLEOTIDE SEQUENCE [LARGE SCALE GENOMIC DNA]</scope>
    <source>
        <strain evidence="4">cv. Victoria</strain>
        <tissue evidence="3">Leaf</tissue>
    </source>
</reference>
<dbReference type="Proteomes" id="UP000324897">
    <property type="component" value="Unassembled WGS sequence"/>
</dbReference>
<dbReference type="PANTHER" id="PTHR33697:SF3">
    <property type="entry name" value="TUDOR_PWWP_MBT SUPERFAMILY PROTEIN"/>
    <property type="match status" value="1"/>
</dbReference>
<accession>A0A5J9SJ79</accession>
<dbReference type="EMBL" id="RWGY01000774">
    <property type="protein sequence ID" value="TVT99025.1"/>
    <property type="molecule type" value="Genomic_DNA"/>
</dbReference>
<evidence type="ECO:0000256" key="1">
    <source>
        <dbReference type="SAM" id="MobiDB-lite"/>
    </source>
</evidence>
<dbReference type="OrthoDB" id="674240at2759"/>
<name>A0A5J9SJ79_9POAL</name>
<feature type="region of interest" description="Disordered" evidence="1">
    <location>
        <begin position="133"/>
        <end position="167"/>
    </location>
</feature>
<comment type="caution">
    <text evidence="3">The sequence shown here is derived from an EMBL/GenBank/DDBJ whole genome shotgun (WGS) entry which is preliminary data.</text>
</comment>